<feature type="transmembrane region" description="Helical" evidence="7">
    <location>
        <begin position="250"/>
        <end position="272"/>
    </location>
</feature>
<evidence type="ECO:0000313" key="10">
    <source>
        <dbReference type="Proteomes" id="UP001519287"/>
    </source>
</evidence>
<feature type="transmembrane region" description="Helical" evidence="7">
    <location>
        <begin position="192"/>
        <end position="209"/>
    </location>
</feature>
<sequence length="740" mass="81488">MNRSLHTWARFISSPKGAKIVVICWLLIIIVLSGIAPGAKKHAISSDEQSIHENTPSAVAQSLLEEQFPSEDGLPALLVFHGQQAITDDERAKISGISEWLSSADKPENIASAMPFHQFPEALQDQLFSDDQTTVLLNASLRKDLESDQIFKTLEQIRSKVEHTGLGNIQFEITGPAGIGADTISLFKNADLVLMFATIGLILILLMIIYRSPLLAIIPLVIAGMVYQVVDRVLGLAAKNGWFIVDKQALSIMMILLFAVLTDYCLFIFSRYREELKKIGSKNDAMKIALSQVAEPILFSGGTVLAAMLTLFTAVFKPYHHFAPVFSVALVVILLGGLTLIPAVFTLIGRKAFWPFVPKLEDKEMKPTGFWTRTGAFVTKKPAVTAGVLLLVLISASMNVVTVKYSFNLLKSFPDDISSRQGFEILEQRFPQGQLAPATVILQSDDEIVLDSSFTAKLIALTESIKKQAGVSGISPEITPELAAEDAALPRNFLSEQKNAIKLQMTLQDNPYDQAALDVMEVFRSSEKSLLQQSGFDPSRYTLQYAGQTAEKLDVRSMNQRDTVMTFSLIAIFIAIMLAFQARSIALALTMLATMLLSYTATLGISWLVFHTLLGYDAISYRLPLYTFVFLIALGVDYNIMLVSRIKEEARKYAWKEAISRGVALTGGVISSAGIILAATFCVLITQPLQELFLFGLMMAIGILMDTFLVRGMLLPAIMTYMGKRSHAKQQADSISIIRK</sequence>
<evidence type="ECO:0000256" key="3">
    <source>
        <dbReference type="ARBA" id="ARBA00022475"/>
    </source>
</evidence>
<dbReference type="Pfam" id="PF03176">
    <property type="entry name" value="MMPL"/>
    <property type="match status" value="2"/>
</dbReference>
<evidence type="ECO:0000256" key="6">
    <source>
        <dbReference type="ARBA" id="ARBA00023136"/>
    </source>
</evidence>
<dbReference type="InterPro" id="IPR000731">
    <property type="entry name" value="SSD"/>
</dbReference>
<dbReference type="InterPro" id="IPR050545">
    <property type="entry name" value="Mycobact_MmpL"/>
</dbReference>
<protein>
    <submittedName>
        <fullName evidence="9">RND superfamily putative drug exporter</fullName>
    </submittedName>
</protein>
<feature type="transmembrane region" description="Helical" evidence="7">
    <location>
        <begin position="663"/>
        <end position="686"/>
    </location>
</feature>
<reference evidence="9 10" key="1">
    <citation type="submission" date="2021-03" db="EMBL/GenBank/DDBJ databases">
        <title>Genomic Encyclopedia of Type Strains, Phase IV (KMG-IV): sequencing the most valuable type-strain genomes for metagenomic binning, comparative biology and taxonomic classification.</title>
        <authorList>
            <person name="Goeker M."/>
        </authorList>
    </citation>
    <scope>NUCLEOTIDE SEQUENCE [LARGE SCALE GENOMIC DNA]</scope>
    <source>
        <strain evidence="9 10">DSM 26048</strain>
    </source>
</reference>
<dbReference type="Proteomes" id="UP001519287">
    <property type="component" value="Unassembled WGS sequence"/>
</dbReference>
<comment type="caution">
    <text evidence="9">The sequence shown here is derived from an EMBL/GenBank/DDBJ whole genome shotgun (WGS) entry which is preliminary data.</text>
</comment>
<dbReference type="SUPFAM" id="SSF82866">
    <property type="entry name" value="Multidrug efflux transporter AcrB transmembrane domain"/>
    <property type="match status" value="2"/>
</dbReference>
<feature type="transmembrane region" description="Helical" evidence="7">
    <location>
        <begin position="214"/>
        <end position="230"/>
    </location>
</feature>
<dbReference type="Gene3D" id="1.20.1640.10">
    <property type="entry name" value="Multidrug efflux transporter AcrB transmembrane domain"/>
    <property type="match status" value="2"/>
</dbReference>
<keyword evidence="5 7" id="KW-1133">Transmembrane helix</keyword>
<keyword evidence="3" id="KW-1003">Cell membrane</keyword>
<keyword evidence="4 7" id="KW-0812">Transmembrane</keyword>
<evidence type="ECO:0000313" key="9">
    <source>
        <dbReference type="EMBL" id="MBP1991121.1"/>
    </source>
</evidence>
<evidence type="ECO:0000256" key="1">
    <source>
        <dbReference type="ARBA" id="ARBA00004651"/>
    </source>
</evidence>
<feature type="transmembrane region" description="Helical" evidence="7">
    <location>
        <begin position="293"/>
        <end position="316"/>
    </location>
</feature>
<name>A0ABS4IW93_9BACL</name>
<dbReference type="EMBL" id="JAGGLB010000007">
    <property type="protein sequence ID" value="MBP1991121.1"/>
    <property type="molecule type" value="Genomic_DNA"/>
</dbReference>
<comment type="subcellular location">
    <subcellularLocation>
        <location evidence="1">Cell membrane</location>
        <topology evidence="1">Multi-pass membrane protein</topology>
    </subcellularLocation>
</comment>
<feature type="transmembrane region" description="Helical" evidence="7">
    <location>
        <begin position="623"/>
        <end position="642"/>
    </location>
</feature>
<evidence type="ECO:0000256" key="4">
    <source>
        <dbReference type="ARBA" id="ARBA00022692"/>
    </source>
</evidence>
<feature type="transmembrane region" description="Helical" evidence="7">
    <location>
        <begin position="20"/>
        <end position="39"/>
    </location>
</feature>
<feature type="transmembrane region" description="Helical" evidence="7">
    <location>
        <begin position="587"/>
        <end position="611"/>
    </location>
</feature>
<gene>
    <name evidence="9" type="ORF">J2Z66_002728</name>
</gene>
<feature type="transmembrane region" description="Helical" evidence="7">
    <location>
        <begin position="322"/>
        <end position="349"/>
    </location>
</feature>
<evidence type="ECO:0000256" key="7">
    <source>
        <dbReference type="SAM" id="Phobius"/>
    </source>
</evidence>
<accession>A0ABS4IW93</accession>
<dbReference type="PROSITE" id="PS50156">
    <property type="entry name" value="SSD"/>
    <property type="match status" value="1"/>
</dbReference>
<evidence type="ECO:0000256" key="2">
    <source>
        <dbReference type="ARBA" id="ARBA00010157"/>
    </source>
</evidence>
<dbReference type="PANTHER" id="PTHR33406">
    <property type="entry name" value="MEMBRANE PROTEIN MJ1562-RELATED"/>
    <property type="match status" value="1"/>
</dbReference>
<feature type="transmembrane region" description="Helical" evidence="7">
    <location>
        <begin position="383"/>
        <end position="407"/>
    </location>
</feature>
<proteinExistence type="inferred from homology"/>
<feature type="domain" description="SSD" evidence="8">
    <location>
        <begin position="587"/>
        <end position="720"/>
    </location>
</feature>
<dbReference type="RefSeq" id="WP_209971864.1">
    <property type="nucleotide sequence ID" value="NZ_JAGGLB010000007.1"/>
</dbReference>
<dbReference type="PANTHER" id="PTHR33406:SF6">
    <property type="entry name" value="MEMBRANE PROTEIN YDGH-RELATED"/>
    <property type="match status" value="1"/>
</dbReference>
<keyword evidence="10" id="KW-1185">Reference proteome</keyword>
<feature type="transmembrane region" description="Helical" evidence="7">
    <location>
        <begin position="563"/>
        <end position="580"/>
    </location>
</feature>
<evidence type="ECO:0000256" key="5">
    <source>
        <dbReference type="ARBA" id="ARBA00022989"/>
    </source>
</evidence>
<comment type="similarity">
    <text evidence="2">Belongs to the resistance-nodulation-cell division (RND) (TC 2.A.6) family. MmpL subfamily.</text>
</comment>
<organism evidence="9 10">
    <name type="scientific">Paenibacillus eucommiae</name>
    <dbReference type="NCBI Taxonomy" id="1355755"/>
    <lineage>
        <taxon>Bacteria</taxon>
        <taxon>Bacillati</taxon>
        <taxon>Bacillota</taxon>
        <taxon>Bacilli</taxon>
        <taxon>Bacillales</taxon>
        <taxon>Paenibacillaceae</taxon>
        <taxon>Paenibacillus</taxon>
    </lineage>
</organism>
<evidence type="ECO:0000259" key="8">
    <source>
        <dbReference type="PROSITE" id="PS50156"/>
    </source>
</evidence>
<keyword evidence="6 7" id="KW-0472">Membrane</keyword>
<feature type="transmembrane region" description="Helical" evidence="7">
    <location>
        <begin position="692"/>
        <end position="715"/>
    </location>
</feature>
<dbReference type="InterPro" id="IPR004869">
    <property type="entry name" value="MMPL_dom"/>
</dbReference>